<evidence type="ECO:0000256" key="1">
    <source>
        <dbReference type="SAM" id="MobiDB-lite"/>
    </source>
</evidence>
<dbReference type="Proteomes" id="UP000729402">
    <property type="component" value="Unassembled WGS sequence"/>
</dbReference>
<proteinExistence type="predicted"/>
<comment type="caution">
    <text evidence="2">The sequence shown here is derived from an EMBL/GenBank/DDBJ whole genome shotgun (WGS) entry which is preliminary data.</text>
</comment>
<gene>
    <name evidence="2" type="ORF">GUJ93_ZPchr0002g23105</name>
</gene>
<organism evidence="2 3">
    <name type="scientific">Zizania palustris</name>
    <name type="common">Northern wild rice</name>
    <dbReference type="NCBI Taxonomy" id="103762"/>
    <lineage>
        <taxon>Eukaryota</taxon>
        <taxon>Viridiplantae</taxon>
        <taxon>Streptophyta</taxon>
        <taxon>Embryophyta</taxon>
        <taxon>Tracheophyta</taxon>
        <taxon>Spermatophyta</taxon>
        <taxon>Magnoliopsida</taxon>
        <taxon>Liliopsida</taxon>
        <taxon>Poales</taxon>
        <taxon>Poaceae</taxon>
        <taxon>BOP clade</taxon>
        <taxon>Oryzoideae</taxon>
        <taxon>Oryzeae</taxon>
        <taxon>Zizaniinae</taxon>
        <taxon>Zizania</taxon>
    </lineage>
</organism>
<accession>A0A8J5VSN5</accession>
<reference evidence="2" key="1">
    <citation type="journal article" date="2021" name="bioRxiv">
        <title>Whole Genome Assembly and Annotation of Northern Wild Rice, Zizania palustris L., Supports a Whole Genome Duplication in the Zizania Genus.</title>
        <authorList>
            <person name="Haas M."/>
            <person name="Kono T."/>
            <person name="Macchietto M."/>
            <person name="Millas R."/>
            <person name="McGilp L."/>
            <person name="Shao M."/>
            <person name="Duquette J."/>
            <person name="Hirsch C.N."/>
            <person name="Kimball J."/>
        </authorList>
    </citation>
    <scope>NUCLEOTIDE SEQUENCE</scope>
    <source>
        <tissue evidence="2">Fresh leaf tissue</tissue>
    </source>
</reference>
<name>A0A8J5VSN5_ZIZPA</name>
<evidence type="ECO:0000313" key="3">
    <source>
        <dbReference type="Proteomes" id="UP000729402"/>
    </source>
</evidence>
<protein>
    <submittedName>
        <fullName evidence="2">Uncharacterized protein</fullName>
    </submittedName>
</protein>
<feature type="compositionally biased region" description="Basic residues" evidence="1">
    <location>
        <begin position="92"/>
        <end position="101"/>
    </location>
</feature>
<evidence type="ECO:0000313" key="2">
    <source>
        <dbReference type="EMBL" id="KAG8058938.1"/>
    </source>
</evidence>
<dbReference type="AlphaFoldDB" id="A0A8J5VSN5"/>
<feature type="region of interest" description="Disordered" evidence="1">
    <location>
        <begin position="77"/>
        <end position="101"/>
    </location>
</feature>
<reference evidence="2" key="2">
    <citation type="submission" date="2021-02" db="EMBL/GenBank/DDBJ databases">
        <authorList>
            <person name="Kimball J.A."/>
            <person name="Haas M.W."/>
            <person name="Macchietto M."/>
            <person name="Kono T."/>
            <person name="Duquette J."/>
            <person name="Shao M."/>
        </authorList>
    </citation>
    <scope>NUCLEOTIDE SEQUENCE</scope>
    <source>
        <tissue evidence="2">Fresh leaf tissue</tissue>
    </source>
</reference>
<keyword evidence="3" id="KW-1185">Reference proteome</keyword>
<dbReference type="EMBL" id="JAAALK010000287">
    <property type="protein sequence ID" value="KAG8058938.1"/>
    <property type="molecule type" value="Genomic_DNA"/>
</dbReference>
<sequence>MPGYMYICHLISHLVRHLLRFCHLIFFESQNPITFSVKQEERLGRPWETGGTGRRARLCGGGEPACDAVGRRELGAGGGVSGAWEQEAVSGSRRRGGQRGE</sequence>